<evidence type="ECO:0000313" key="7">
    <source>
        <dbReference type="EMBL" id="KAI9639363.1"/>
    </source>
</evidence>
<gene>
    <name evidence="7" type="ORF">MKK02DRAFT_35015</name>
</gene>
<evidence type="ECO:0000256" key="3">
    <source>
        <dbReference type="SAM" id="MobiDB-lite"/>
    </source>
</evidence>
<dbReference type="SUPFAM" id="SSF54277">
    <property type="entry name" value="CAD &amp; PB1 domains"/>
    <property type="match status" value="1"/>
</dbReference>
<dbReference type="InterPro" id="IPR051462">
    <property type="entry name" value="CBS_domain-containing"/>
</dbReference>
<feature type="transmembrane region" description="Helical" evidence="4">
    <location>
        <begin position="668"/>
        <end position="687"/>
    </location>
</feature>
<dbReference type="CDD" id="cd17782">
    <property type="entry name" value="CBS_pair_MUG70_2"/>
    <property type="match status" value="1"/>
</dbReference>
<feature type="domain" description="CBS" evidence="5">
    <location>
        <begin position="259"/>
        <end position="330"/>
    </location>
</feature>
<name>A0AA38HEX8_9TREE</name>
<feature type="domain" description="PB1" evidence="6">
    <location>
        <begin position="505"/>
        <end position="593"/>
    </location>
</feature>
<evidence type="ECO:0000259" key="5">
    <source>
        <dbReference type="PROSITE" id="PS51371"/>
    </source>
</evidence>
<reference evidence="7" key="1">
    <citation type="journal article" date="2022" name="G3 (Bethesda)">
        <title>High quality genome of the basidiomycete yeast Dioszegia hungarica PDD-24b-2 isolated from cloud water.</title>
        <authorList>
            <person name="Jarrige D."/>
            <person name="Haridas S."/>
            <person name="Bleykasten-Grosshans C."/>
            <person name="Joly M."/>
            <person name="Nadalig T."/>
            <person name="Sancelme M."/>
            <person name="Vuilleumier S."/>
            <person name="Grigoriev I.V."/>
            <person name="Amato P."/>
            <person name="Bringel F."/>
        </authorList>
    </citation>
    <scope>NUCLEOTIDE SEQUENCE</scope>
    <source>
        <strain evidence="7">PDD-24b-2</strain>
    </source>
</reference>
<proteinExistence type="predicted"/>
<dbReference type="InterPro" id="IPR000644">
    <property type="entry name" value="CBS_dom"/>
</dbReference>
<evidence type="ECO:0000256" key="2">
    <source>
        <dbReference type="PROSITE-ProRule" id="PRU00703"/>
    </source>
</evidence>
<keyword evidence="4" id="KW-0472">Membrane</keyword>
<feature type="domain" description="CBS" evidence="5">
    <location>
        <begin position="83"/>
        <end position="141"/>
    </location>
</feature>
<dbReference type="InterPro" id="IPR053793">
    <property type="entry name" value="PB1-like"/>
</dbReference>
<evidence type="ECO:0000259" key="6">
    <source>
        <dbReference type="PROSITE" id="PS51745"/>
    </source>
</evidence>
<dbReference type="CDD" id="cd17781">
    <property type="entry name" value="CBS_pair_MUG70_1"/>
    <property type="match status" value="1"/>
</dbReference>
<dbReference type="InterPro" id="IPR046342">
    <property type="entry name" value="CBS_dom_sf"/>
</dbReference>
<dbReference type="Pfam" id="PF00564">
    <property type="entry name" value="PB1"/>
    <property type="match status" value="1"/>
</dbReference>
<feature type="domain" description="CBS" evidence="5">
    <location>
        <begin position="339"/>
        <end position="395"/>
    </location>
</feature>
<protein>
    <recommendedName>
        <fullName evidence="9">CBS-domain-containing protein</fullName>
    </recommendedName>
</protein>
<keyword evidence="2" id="KW-0129">CBS domain</keyword>
<evidence type="ECO:0000256" key="1">
    <source>
        <dbReference type="ARBA" id="ARBA00022737"/>
    </source>
</evidence>
<feature type="region of interest" description="Disordered" evidence="3">
    <location>
        <begin position="422"/>
        <end position="486"/>
    </location>
</feature>
<dbReference type="AlphaFoldDB" id="A0AA38HEX8"/>
<feature type="region of interest" description="Disordered" evidence="3">
    <location>
        <begin position="1"/>
        <end position="86"/>
    </location>
</feature>
<dbReference type="InterPro" id="IPR000270">
    <property type="entry name" value="PB1_dom"/>
</dbReference>
<keyword evidence="1" id="KW-0677">Repeat</keyword>
<comment type="caution">
    <text evidence="7">The sequence shown here is derived from an EMBL/GenBank/DDBJ whole genome shotgun (WGS) entry which is preliminary data.</text>
</comment>
<evidence type="ECO:0000256" key="4">
    <source>
        <dbReference type="SAM" id="Phobius"/>
    </source>
</evidence>
<organism evidence="7 8">
    <name type="scientific">Dioszegia hungarica</name>
    <dbReference type="NCBI Taxonomy" id="4972"/>
    <lineage>
        <taxon>Eukaryota</taxon>
        <taxon>Fungi</taxon>
        <taxon>Dikarya</taxon>
        <taxon>Basidiomycota</taxon>
        <taxon>Agaricomycotina</taxon>
        <taxon>Tremellomycetes</taxon>
        <taxon>Tremellales</taxon>
        <taxon>Bulleribasidiaceae</taxon>
        <taxon>Dioszegia</taxon>
    </lineage>
</organism>
<dbReference type="SMART" id="SM00116">
    <property type="entry name" value="CBS"/>
    <property type="match status" value="4"/>
</dbReference>
<keyword evidence="4" id="KW-0812">Transmembrane</keyword>
<dbReference type="GeneID" id="77728263"/>
<dbReference type="PROSITE" id="PS51745">
    <property type="entry name" value="PB1"/>
    <property type="match status" value="1"/>
</dbReference>
<evidence type="ECO:0000313" key="8">
    <source>
        <dbReference type="Proteomes" id="UP001164286"/>
    </source>
</evidence>
<keyword evidence="4" id="KW-1133">Transmembrane helix</keyword>
<feature type="domain" description="CBS" evidence="5">
    <location>
        <begin position="150"/>
        <end position="206"/>
    </location>
</feature>
<evidence type="ECO:0008006" key="9">
    <source>
        <dbReference type="Google" id="ProtNLM"/>
    </source>
</evidence>
<sequence length="692" mass="73728">MSRIPLPTSQSFHRPDSPSSTMNSPATDTRKKTSKKDESLRKKIESELSRKRTGTGRQAAPSQQMGMAGKTSKKAQKGTVAGLKPSPALTVPEAMSVADASQLCAAKRTDCVLVVDEEEGLSGIFTAKDLAFRVTAEGLDPRITTVAQIMTKNPMVTRDTTSATEALQLMVSKHFRHLPVCNEDGDVVGLLDITKVFHEALAKVERGSSATSQLSAALAGVQSELGPGMASNPQAAAMLAYVDALRDKMAQPDLTSVLDTSLPPPTVSPRTSVREAAKLMKDRRTTAVCVMEGTTGGSTIAGVSGGYPKIAGIFTSKDIVLRVIAAGLDAGRCSVVRVMTPHPDTAEPTMVVQDALKKMHNGHYLNLPVVHPDGKLMGIVDVLKLTYATLEQIDNMSEEKSDSSGPMWGKFFDALNTAQDDDTASVISQSERPDTPSRPSFHNRGLSSITSPVSELQPNDSASAIDEEASDVGGKGAAESSVAPPNLPVDDGTYVFKFRTPSGRTHRFQARYDSFDLLRDIVAGKLVSDPFFSAPTAVEGQVIHLPDPSSFTLSYTDDEGDLVTMTADGDIADAVRIARGQRSDRVVLLIDGGKVWDDFARDIGGEPAVKDLKEKETVVKGVEVEEERMVAEEADPAKEATFGKKGVVHAQANLAREELIGGVLPKEMMLPAAVGFLGVVILGVFIATRASK</sequence>
<dbReference type="PANTHER" id="PTHR48108">
    <property type="entry name" value="CBS DOMAIN-CONTAINING PROTEIN CBSX2, CHLOROPLASTIC"/>
    <property type="match status" value="1"/>
</dbReference>
<dbReference type="RefSeq" id="XP_052949140.1">
    <property type="nucleotide sequence ID" value="XM_053089058.1"/>
</dbReference>
<dbReference type="PROSITE" id="PS51371">
    <property type="entry name" value="CBS"/>
    <property type="match status" value="4"/>
</dbReference>
<accession>A0AA38HEX8</accession>
<dbReference type="Gene3D" id="3.10.20.90">
    <property type="entry name" value="Phosphatidylinositol 3-kinase Catalytic Subunit, Chain A, domain 1"/>
    <property type="match status" value="1"/>
</dbReference>
<dbReference type="SUPFAM" id="SSF54631">
    <property type="entry name" value="CBS-domain pair"/>
    <property type="match status" value="2"/>
</dbReference>
<feature type="compositionally biased region" description="Basic and acidic residues" evidence="3">
    <location>
        <begin position="28"/>
        <end position="50"/>
    </location>
</feature>
<dbReference type="EMBL" id="JAKWFO010000001">
    <property type="protein sequence ID" value="KAI9639363.1"/>
    <property type="molecule type" value="Genomic_DNA"/>
</dbReference>
<dbReference type="Gene3D" id="3.10.580.10">
    <property type="entry name" value="CBS-domain"/>
    <property type="match status" value="2"/>
</dbReference>
<dbReference type="Pfam" id="PF00571">
    <property type="entry name" value="CBS"/>
    <property type="match status" value="4"/>
</dbReference>
<feature type="compositionally biased region" description="Polar residues" evidence="3">
    <location>
        <begin position="437"/>
        <end position="462"/>
    </location>
</feature>
<keyword evidence="8" id="KW-1185">Reference proteome</keyword>
<dbReference type="Proteomes" id="UP001164286">
    <property type="component" value="Unassembled WGS sequence"/>
</dbReference>
<feature type="compositionally biased region" description="Polar residues" evidence="3">
    <location>
        <begin position="7"/>
        <end position="27"/>
    </location>
</feature>
<dbReference type="PANTHER" id="PTHR48108:SF26">
    <property type="entry name" value="CBS DOMAIN-CONTAINING PROTEIN DDB_G0289609"/>
    <property type="match status" value="1"/>
</dbReference>